<gene>
    <name evidence="2" type="ORF">BJ968_004544</name>
</gene>
<organism evidence="2 3">
    <name type="scientific">Kineococcus aurantiacus</name>
    <dbReference type="NCBI Taxonomy" id="37633"/>
    <lineage>
        <taxon>Bacteria</taxon>
        <taxon>Bacillati</taxon>
        <taxon>Actinomycetota</taxon>
        <taxon>Actinomycetes</taxon>
        <taxon>Kineosporiales</taxon>
        <taxon>Kineosporiaceae</taxon>
        <taxon>Kineococcus</taxon>
    </lineage>
</organism>
<dbReference type="Proteomes" id="UP000521922">
    <property type="component" value="Unassembled WGS sequence"/>
</dbReference>
<dbReference type="RefSeq" id="WP_179755780.1">
    <property type="nucleotide sequence ID" value="NZ_BAAAGN010000008.1"/>
</dbReference>
<evidence type="ECO:0000313" key="3">
    <source>
        <dbReference type="Proteomes" id="UP000521922"/>
    </source>
</evidence>
<accession>A0A7Y9DQU3</accession>
<keyword evidence="3" id="KW-1185">Reference proteome</keyword>
<name>A0A7Y9DQU3_9ACTN</name>
<dbReference type="AlphaFoldDB" id="A0A7Y9DQU3"/>
<sequence length="291" mass="31680">MSPAAKPGNHVAEWYGHRVFPVVAGTPNALADQRAGRCPFLTEATGENRLCVKNENSTGVCTVSSTSKTHGRQDWLVCPIRSLDTPLVEDVARRLFDITADAQVEVVPVTVLADPQRRATFRAAVTAGTPCVAYFQTKLGGEITLAATERSPEFSFDATMVEILPDGAGGLRLGRYGIFEIQTMDYHGSYRAAVSNLRDALRLHHNDFHDALASRPQWLSEKMEGPNISNVFKRTFYQMMFKFQIGAHPTSAGCVFAIPSRCGTPGNGTSPPRSWSTAATVHGSWVSPPRS</sequence>
<feature type="region of interest" description="Disordered" evidence="1">
    <location>
        <begin position="266"/>
        <end position="291"/>
    </location>
</feature>
<evidence type="ECO:0008006" key="4">
    <source>
        <dbReference type="Google" id="ProtNLM"/>
    </source>
</evidence>
<evidence type="ECO:0000313" key="2">
    <source>
        <dbReference type="EMBL" id="NYD25004.1"/>
    </source>
</evidence>
<proteinExistence type="predicted"/>
<comment type="caution">
    <text evidence="2">The sequence shown here is derived from an EMBL/GenBank/DDBJ whole genome shotgun (WGS) entry which is preliminary data.</text>
</comment>
<feature type="compositionally biased region" description="Polar residues" evidence="1">
    <location>
        <begin position="267"/>
        <end position="279"/>
    </location>
</feature>
<reference evidence="2 3" key="1">
    <citation type="submission" date="2020-07" db="EMBL/GenBank/DDBJ databases">
        <title>Sequencing the genomes of 1000 actinobacteria strains.</title>
        <authorList>
            <person name="Klenk H.-P."/>
        </authorList>
    </citation>
    <scope>NUCLEOTIDE SEQUENCE [LARGE SCALE GENOMIC DNA]</scope>
    <source>
        <strain evidence="2 3">DSM 7487</strain>
    </source>
</reference>
<dbReference type="EMBL" id="JACCBB010000001">
    <property type="protein sequence ID" value="NYD25004.1"/>
    <property type="molecule type" value="Genomic_DNA"/>
</dbReference>
<protein>
    <recommendedName>
        <fullName evidence="4">Restriction endonuclease type II NotI domain-containing protein</fullName>
    </recommendedName>
</protein>
<evidence type="ECO:0000256" key="1">
    <source>
        <dbReference type="SAM" id="MobiDB-lite"/>
    </source>
</evidence>